<keyword evidence="4" id="KW-1185">Reference proteome</keyword>
<keyword evidence="2" id="KW-0472">Membrane</keyword>
<proteinExistence type="predicted"/>
<dbReference type="EMBL" id="JACBYV010000001">
    <property type="protein sequence ID" value="NYH72278.1"/>
    <property type="molecule type" value="Genomic_DNA"/>
</dbReference>
<evidence type="ECO:0000313" key="4">
    <source>
        <dbReference type="Proteomes" id="UP000578688"/>
    </source>
</evidence>
<protein>
    <submittedName>
        <fullName evidence="3">Putative iron-regulated membrane protein</fullName>
    </submittedName>
</protein>
<evidence type="ECO:0000256" key="1">
    <source>
        <dbReference type="SAM" id="MobiDB-lite"/>
    </source>
</evidence>
<evidence type="ECO:0000313" key="3">
    <source>
        <dbReference type="EMBL" id="NYH72278.1"/>
    </source>
</evidence>
<dbReference type="Pfam" id="PF03929">
    <property type="entry name" value="PepSY_TM"/>
    <property type="match status" value="1"/>
</dbReference>
<feature type="transmembrane region" description="Helical" evidence="2">
    <location>
        <begin position="458"/>
        <end position="481"/>
    </location>
</feature>
<accession>A0A7Z0BPN1</accession>
<keyword evidence="2" id="KW-0812">Transmembrane</keyword>
<feature type="transmembrane region" description="Helical" evidence="2">
    <location>
        <begin position="202"/>
        <end position="225"/>
    </location>
</feature>
<feature type="compositionally biased region" description="Basic and acidic residues" evidence="1">
    <location>
        <begin position="491"/>
        <end position="509"/>
    </location>
</feature>
<dbReference type="PANTHER" id="PTHR34219">
    <property type="entry name" value="IRON-REGULATED INNER MEMBRANE PROTEIN-RELATED"/>
    <property type="match status" value="1"/>
</dbReference>
<name>A0A7Z0BPN1_9GAMM</name>
<dbReference type="RefSeq" id="WP_179537910.1">
    <property type="nucleotide sequence ID" value="NZ_JACBYV010000001.1"/>
</dbReference>
<comment type="caution">
    <text evidence="3">The sequence shown here is derived from an EMBL/GenBank/DDBJ whole genome shotgun (WGS) entry which is preliminary data.</text>
</comment>
<organism evidence="3 4">
    <name type="scientific">Phytopseudomonas flavescens</name>
    <dbReference type="NCBI Taxonomy" id="29435"/>
    <lineage>
        <taxon>Bacteria</taxon>
        <taxon>Pseudomonadati</taxon>
        <taxon>Pseudomonadota</taxon>
        <taxon>Gammaproteobacteria</taxon>
        <taxon>Pseudomonadales</taxon>
        <taxon>Pseudomonadaceae</taxon>
        <taxon>Phytopseudomonas</taxon>
    </lineage>
</organism>
<feature type="transmembrane region" description="Helical" evidence="2">
    <location>
        <begin position="12"/>
        <end position="35"/>
    </location>
</feature>
<sequence length="509" mass="58387">MKRYLYLWHRWLGIVLCLFMALWFFSGVVMLFVGYPKLTPQEHLGHLPTLGTNDCCVGPAQAIQVGGSTPTAVRLTTVVGQPHYILDYANGTRVAVAARTGERITAVDATMALASAMQFAPVPNRYVRAIQEDAWTRSRALDRDRPLHVVQLDEPQARLLYISSQTGEVIRDANSTERVWNWVGSWLHWIYLLRDSPWWTQIVIYLSLAATLMAVLGYVIGLLRWRFSKPYRSGSRSPYQGLPARWHHIAGLLFGPLLIAWIFSGLMSMRPWGIFANPVRLDTSAYQSTNLYSDINTERVSEVLKRFQAAGFEPVELHWQIVGKRMYRVAYDRTGESRILPQIQDAQALIQLPSITLEKAARLVRPRDVLEVEWLDAYDFYYVSRSEQSMYGATRKRLPMLRVRFQDPSATWLHIDPYSGAVIEQLDRHQRAGRLLFNLLHSWDWAPLLERPWLREPLMILFSIGGLLISLTGVVLGWRRLAPGKRTAKRKTSDDRQSEPDIRSKNGCR</sequence>
<feature type="transmembrane region" description="Helical" evidence="2">
    <location>
        <begin position="246"/>
        <end position="263"/>
    </location>
</feature>
<keyword evidence="2" id="KW-1133">Transmembrane helix</keyword>
<dbReference type="AlphaFoldDB" id="A0A7Z0BPN1"/>
<dbReference type="InterPro" id="IPR005625">
    <property type="entry name" value="PepSY-ass_TM"/>
</dbReference>
<feature type="region of interest" description="Disordered" evidence="1">
    <location>
        <begin position="487"/>
        <end position="509"/>
    </location>
</feature>
<reference evidence="3 4" key="1">
    <citation type="submission" date="2020-07" db="EMBL/GenBank/DDBJ databases">
        <title>Genomic analyses of the natural microbiome of Caenorhabditis elegans.</title>
        <authorList>
            <person name="Samuel B."/>
        </authorList>
    </citation>
    <scope>NUCLEOTIDE SEQUENCE [LARGE SCALE GENOMIC DNA]</scope>
    <source>
        <strain evidence="3 4">BIGb0408</strain>
    </source>
</reference>
<evidence type="ECO:0000256" key="2">
    <source>
        <dbReference type="SAM" id="Phobius"/>
    </source>
</evidence>
<dbReference type="Proteomes" id="UP000578688">
    <property type="component" value="Unassembled WGS sequence"/>
</dbReference>
<dbReference type="PANTHER" id="PTHR34219:SF6">
    <property type="entry name" value="BLR3280 PROTEIN"/>
    <property type="match status" value="1"/>
</dbReference>
<gene>
    <name evidence="3" type="ORF">FHR27_000888</name>
</gene>